<dbReference type="InterPro" id="IPR043746">
    <property type="entry name" value="DUF5691"/>
</dbReference>
<keyword evidence="2" id="KW-1185">Reference proteome</keyword>
<reference evidence="2" key="1">
    <citation type="submission" date="2018-11" db="EMBL/GenBank/DDBJ databases">
        <title>Chitinophaga lutea sp.nov., isolate from arsenic contaminated soil.</title>
        <authorList>
            <person name="Zong Y."/>
        </authorList>
    </citation>
    <scope>NUCLEOTIDE SEQUENCE [LARGE SCALE GENOMIC DNA]</scope>
    <source>
        <strain evidence="2">YLT18</strain>
    </source>
</reference>
<evidence type="ECO:0000313" key="2">
    <source>
        <dbReference type="Proteomes" id="UP000279089"/>
    </source>
</evidence>
<dbReference type="Proteomes" id="UP000279089">
    <property type="component" value="Unassembled WGS sequence"/>
</dbReference>
<organism evidence="1 2">
    <name type="scientific">Chitinophaga barathri</name>
    <dbReference type="NCBI Taxonomy" id="1647451"/>
    <lineage>
        <taxon>Bacteria</taxon>
        <taxon>Pseudomonadati</taxon>
        <taxon>Bacteroidota</taxon>
        <taxon>Chitinophagia</taxon>
        <taxon>Chitinophagales</taxon>
        <taxon>Chitinophagaceae</taxon>
        <taxon>Chitinophaga</taxon>
    </lineage>
</organism>
<protein>
    <submittedName>
        <fullName evidence="1">Uncharacterized protein</fullName>
    </submittedName>
</protein>
<comment type="caution">
    <text evidence="1">The sequence shown here is derived from an EMBL/GenBank/DDBJ whole genome shotgun (WGS) entry which is preliminary data.</text>
</comment>
<dbReference type="OrthoDB" id="262508at2"/>
<evidence type="ECO:0000313" key="1">
    <source>
        <dbReference type="EMBL" id="RPD38993.1"/>
    </source>
</evidence>
<dbReference type="RefSeq" id="WP_120518458.1">
    <property type="nucleotide sequence ID" value="NZ_QXZY01000013.1"/>
</dbReference>
<gene>
    <name evidence="1" type="ORF">EG028_22920</name>
</gene>
<accession>A0A3N4MU96</accession>
<sequence length="494" mass="55948">MKFWDDILNTAMLGTDKQAASPAGLPSALEEAEKKIRGGKDPDREEIFLGFAALILNYRQCGFTPIQAEQAAIAPAPDEEKPYCNSSATQALKDILSEDSIPLLTFWLQHCDASGKIVRPEMIPVLLDTGLKNKKLKRLISSCCGKRGEWLGRFNADWNYSQSLPAEEVWQAGTADQRKLILRETRQQAPAQAREWLQQTWAQEDAAAKTAFLELFEVNISADDIPFLESLSSEKSKKVKEQAQLLLKQIPGSAVVLQYQAALQQIVSLKKEKTMLGLGSKMALHFQFPVNIPEDVYKSGIEKLSNIKGMSDDEFIMYQLVRSVPPSCWEMLLGLSPDKVISFFQEDATGKKLIPSLVLAICNFKDKGWAMEFVQHSAVFYIDLLPLLPLAQQDIYSKKFFEKHEDVIIEQAVRREAGWDMELTKLIFRHIAKNPYQYYRSFFNQHIHLIPPAIVGELEKCAPAEPHLQSMWSTSCEYIMKLVSIKYQTQTSFS</sequence>
<dbReference type="EMBL" id="RMBX01000013">
    <property type="protein sequence ID" value="RPD38993.1"/>
    <property type="molecule type" value="Genomic_DNA"/>
</dbReference>
<dbReference type="AlphaFoldDB" id="A0A3N4MU96"/>
<dbReference type="Pfam" id="PF18944">
    <property type="entry name" value="DUF5691"/>
    <property type="match status" value="1"/>
</dbReference>
<name>A0A3N4MU96_9BACT</name>
<proteinExistence type="predicted"/>